<dbReference type="Proteomes" id="UP000327011">
    <property type="component" value="Unassembled WGS sequence"/>
</dbReference>
<sequence>MARLREALAALLTDCTDSTSREVIKAALNGPPEPSLPLALKSGLATIRPAHLIWHLSQLLQAGMPWMSDIGARRVQLLSFEHPVAGRVKLPGEDVLDGAPEWRIYLAALGHPAVVGADEIARVVPESPLSVVDDFIDLGLIGPDDEPWRLRSDEKENLYLRARLAPESLSRDEAHRLEWIELERRHAFLVGDDLVDGDDIYSLLAAFWRGETDIRLRSAIPAERRPLFDEIMLGSQTGHWPQHITKDRGLWALLAALWIPADLINAKASEFHAWRAMYNCYRWMLMGWLDKAKAQVQRLTTAAGHTTEDGRPFLPDTMRAEIHNMAAYLAQDTNDLKLGIRLLDAVKDFHPTVAENLRRLRHRRSQLVNKRDHWENPYLMLGVPHGDPDWESQWRDLRKQLDGDVDRLTLINAAKRRLQQAERTEADFYVLPLDEEALQMPLKRSSLLLPPVEPLTRRTPLSGATEIAALRDAAAQTIISDFLSAPIP</sequence>
<keyword evidence="2" id="KW-1185">Reference proteome</keyword>
<protein>
    <submittedName>
        <fullName evidence="1">Uncharacterized protein</fullName>
    </submittedName>
</protein>
<dbReference type="AlphaFoldDB" id="A0A5J5K7G2"/>
<gene>
    <name evidence="1" type="ORF">F5972_10985</name>
</gene>
<evidence type="ECO:0000313" key="1">
    <source>
        <dbReference type="EMBL" id="KAA9380120.1"/>
    </source>
</evidence>
<proteinExistence type="predicted"/>
<reference evidence="1 2" key="1">
    <citation type="submission" date="2019-09" db="EMBL/GenBank/DDBJ databases">
        <title>Screening of Novel Bioactive Compounds from Soil-Associated.</title>
        <authorList>
            <person name="Gong X."/>
        </authorList>
    </citation>
    <scope>NUCLEOTIDE SEQUENCE [LARGE SCALE GENOMIC DNA]</scope>
    <source>
        <strain evidence="1 2">Gxj-6</strain>
    </source>
</reference>
<evidence type="ECO:0000313" key="2">
    <source>
        <dbReference type="Proteomes" id="UP000327011"/>
    </source>
</evidence>
<dbReference type="EMBL" id="VYTZ01000003">
    <property type="protein sequence ID" value="KAA9380120.1"/>
    <property type="molecule type" value="Genomic_DNA"/>
</dbReference>
<comment type="caution">
    <text evidence="1">The sequence shown here is derived from an EMBL/GenBank/DDBJ whole genome shotgun (WGS) entry which is preliminary data.</text>
</comment>
<name>A0A5J5K7G2_9ACTN</name>
<organism evidence="1 2">
    <name type="scientific">Microbispora cellulosiformans</name>
    <dbReference type="NCBI Taxonomy" id="2614688"/>
    <lineage>
        <taxon>Bacteria</taxon>
        <taxon>Bacillati</taxon>
        <taxon>Actinomycetota</taxon>
        <taxon>Actinomycetes</taxon>
        <taxon>Streptosporangiales</taxon>
        <taxon>Streptosporangiaceae</taxon>
        <taxon>Microbispora</taxon>
    </lineage>
</organism>
<accession>A0A5J5K7G2</accession>